<organism evidence="5 6">
    <name type="scientific">Menidia menidia</name>
    <name type="common">Atlantic silverside</name>
    <dbReference type="NCBI Taxonomy" id="238744"/>
    <lineage>
        <taxon>Eukaryota</taxon>
        <taxon>Metazoa</taxon>
        <taxon>Chordata</taxon>
        <taxon>Craniata</taxon>
        <taxon>Vertebrata</taxon>
        <taxon>Euteleostomi</taxon>
        <taxon>Actinopterygii</taxon>
        <taxon>Neopterygii</taxon>
        <taxon>Teleostei</taxon>
        <taxon>Neoteleostei</taxon>
        <taxon>Acanthomorphata</taxon>
        <taxon>Ovalentaria</taxon>
        <taxon>Atherinomorphae</taxon>
        <taxon>Atheriniformes</taxon>
        <taxon>Atherinopsidae</taxon>
        <taxon>Menidiinae</taxon>
        <taxon>Menidia</taxon>
    </lineage>
</organism>
<dbReference type="Proteomes" id="UP000677803">
    <property type="component" value="Unassembled WGS sequence"/>
</dbReference>
<dbReference type="PANTHER" id="PTHR46311">
    <property type="entry name" value="CALCIUM-BINDING PROTEIN 8-RELATED"/>
    <property type="match status" value="1"/>
</dbReference>
<dbReference type="SUPFAM" id="SSF47473">
    <property type="entry name" value="EF-hand"/>
    <property type="match status" value="1"/>
</dbReference>
<feature type="compositionally biased region" description="Low complexity" evidence="3">
    <location>
        <begin position="33"/>
        <end position="45"/>
    </location>
</feature>
<evidence type="ECO:0000259" key="4">
    <source>
        <dbReference type="PROSITE" id="PS50222"/>
    </source>
</evidence>
<dbReference type="Gene3D" id="1.10.238.10">
    <property type="entry name" value="EF-hand"/>
    <property type="match status" value="1"/>
</dbReference>
<dbReference type="GO" id="GO:0005509">
    <property type="term" value="F:calcium ion binding"/>
    <property type="evidence" value="ECO:0007669"/>
    <property type="project" value="InterPro"/>
</dbReference>
<dbReference type="OrthoDB" id="9989112at2759"/>
<dbReference type="SMART" id="SM00054">
    <property type="entry name" value="EFh"/>
    <property type="match status" value="2"/>
</dbReference>
<evidence type="ECO:0000313" key="5">
    <source>
        <dbReference type="EMBL" id="CAG5957929.1"/>
    </source>
</evidence>
<evidence type="ECO:0000313" key="6">
    <source>
        <dbReference type="Proteomes" id="UP000677803"/>
    </source>
</evidence>
<dbReference type="PROSITE" id="PS50222">
    <property type="entry name" value="EF_HAND_2"/>
    <property type="match status" value="1"/>
</dbReference>
<comment type="caution">
    <text evidence="5">The sequence shown here is derived from an EMBL/GenBank/DDBJ whole genome shotgun (WGS) entry which is preliminary data.</text>
</comment>
<sequence length="420" mass="48353">MSKWLNDGEVLEGQGSGESVPVSPRLQGMPAMSPGRCRGRSPLGSRRSRDAAPLSPPAETMGKARELFVLCDKEGKGFITKRDMQRLQGELPLSPDQLETVFESLDRESNGFLTPMEFNTVLGELMGLEETNELSSEETEEGVADVNWSPDPTSVRFVNMLMELGADKLFSDQQELSYLWHELQTDKPEMLSSLEGILVQAVSHLQDTIRERDSLEQALRRRESEHDQMVRSIYEEMETQVREEREKRLAQESFKEKQRGQQLEEELRMREQELENALARQKELETKIRQLSCERANITKQNQQLRSLNTQLQEQVEGSRERLQAAVGQLNLLQASAAQEQMAKQRNALRVSCNIKKEKDSLFRQLEILRDMNRMLRDEGDARQTQRRVSHRHPVVPPSPLTHYLNEDLCTPWTRQVYPP</sequence>
<gene>
    <name evidence="5" type="ORF">MMEN_LOCUS14804</name>
</gene>
<accession>A0A8S4BB24</accession>
<feature type="domain" description="EF-hand" evidence="4">
    <location>
        <begin position="93"/>
        <end position="128"/>
    </location>
</feature>
<name>A0A8S4BB24_9TELE</name>
<dbReference type="AlphaFoldDB" id="A0A8S4BB24"/>
<keyword evidence="2" id="KW-0175">Coiled coil</keyword>
<keyword evidence="1" id="KW-0677">Repeat</keyword>
<evidence type="ECO:0000256" key="3">
    <source>
        <dbReference type="SAM" id="MobiDB-lite"/>
    </source>
</evidence>
<dbReference type="GO" id="GO:0032588">
    <property type="term" value="C:trans-Golgi network membrane"/>
    <property type="evidence" value="ECO:0007669"/>
    <property type="project" value="TreeGrafter"/>
</dbReference>
<evidence type="ECO:0000256" key="1">
    <source>
        <dbReference type="ARBA" id="ARBA00022737"/>
    </source>
</evidence>
<dbReference type="EMBL" id="CAJRST010022223">
    <property type="protein sequence ID" value="CAG5957929.1"/>
    <property type="molecule type" value="Genomic_DNA"/>
</dbReference>
<dbReference type="InterPro" id="IPR011992">
    <property type="entry name" value="EF-hand-dom_pair"/>
</dbReference>
<feature type="region of interest" description="Disordered" evidence="3">
    <location>
        <begin position="1"/>
        <end position="60"/>
    </location>
</feature>
<protein>
    <submittedName>
        <fullName evidence="5">(Atlantic silverside) hypothetical protein</fullName>
    </submittedName>
</protein>
<feature type="compositionally biased region" description="Basic residues" evidence="3">
    <location>
        <begin position="385"/>
        <end position="394"/>
    </location>
</feature>
<feature type="coiled-coil region" evidence="2">
    <location>
        <begin position="260"/>
        <end position="329"/>
    </location>
</feature>
<dbReference type="PANTHER" id="PTHR46311:SF3">
    <property type="entry name" value="CALCIUM-BINDING PROTEIN 8"/>
    <property type="match status" value="1"/>
</dbReference>
<keyword evidence="6" id="KW-1185">Reference proteome</keyword>
<proteinExistence type="predicted"/>
<feature type="region of interest" description="Disordered" evidence="3">
    <location>
        <begin position="379"/>
        <end position="400"/>
    </location>
</feature>
<dbReference type="InterPro" id="IPR051111">
    <property type="entry name" value="Ca-binding_regulatory"/>
</dbReference>
<evidence type="ECO:0000256" key="2">
    <source>
        <dbReference type="SAM" id="Coils"/>
    </source>
</evidence>
<dbReference type="InterPro" id="IPR002048">
    <property type="entry name" value="EF_hand_dom"/>
</dbReference>
<reference evidence="5" key="1">
    <citation type="submission" date="2021-05" db="EMBL/GenBank/DDBJ databases">
        <authorList>
            <person name="Tigano A."/>
        </authorList>
    </citation>
    <scope>NUCLEOTIDE SEQUENCE</scope>
</reference>